<proteinExistence type="predicted"/>
<feature type="region of interest" description="Disordered" evidence="1">
    <location>
        <begin position="112"/>
        <end position="131"/>
    </location>
</feature>
<dbReference type="RefSeq" id="WP_386719742.1">
    <property type="nucleotide sequence ID" value="NZ_JBHXIJ010000264.1"/>
</dbReference>
<dbReference type="PROSITE" id="PS50801">
    <property type="entry name" value="STAS"/>
    <property type="match status" value="1"/>
</dbReference>
<gene>
    <name evidence="3" type="ORF">ACFWJN_27025</name>
</gene>
<dbReference type="EMBL" id="JBHXIJ010000264">
    <property type="protein sequence ID" value="MFD5102601.1"/>
    <property type="molecule type" value="Genomic_DNA"/>
</dbReference>
<feature type="domain" description="STAS" evidence="2">
    <location>
        <begin position="10"/>
        <end position="120"/>
    </location>
</feature>
<organism evidence="3 4">
    <name type="scientific">Streptomyces albidochromogenes</name>
    <dbReference type="NCBI Taxonomy" id="329524"/>
    <lineage>
        <taxon>Bacteria</taxon>
        <taxon>Bacillati</taxon>
        <taxon>Actinomycetota</taxon>
        <taxon>Actinomycetes</taxon>
        <taxon>Kitasatosporales</taxon>
        <taxon>Streptomycetaceae</taxon>
        <taxon>Streptomyces</taxon>
    </lineage>
</organism>
<evidence type="ECO:0000256" key="1">
    <source>
        <dbReference type="SAM" id="MobiDB-lite"/>
    </source>
</evidence>
<dbReference type="PANTHER" id="PTHR33495">
    <property type="entry name" value="ANTI-SIGMA FACTOR ANTAGONIST TM_1081-RELATED-RELATED"/>
    <property type="match status" value="1"/>
</dbReference>
<dbReference type="SUPFAM" id="SSF52091">
    <property type="entry name" value="SpoIIaa-like"/>
    <property type="match status" value="1"/>
</dbReference>
<dbReference type="PANTHER" id="PTHR33495:SF2">
    <property type="entry name" value="ANTI-SIGMA FACTOR ANTAGONIST TM_1081-RELATED"/>
    <property type="match status" value="1"/>
</dbReference>
<dbReference type="CDD" id="cd07043">
    <property type="entry name" value="STAS_anti-anti-sigma_factors"/>
    <property type="match status" value="1"/>
</dbReference>
<evidence type="ECO:0000313" key="3">
    <source>
        <dbReference type="EMBL" id="MFD5102601.1"/>
    </source>
</evidence>
<dbReference type="InterPro" id="IPR058548">
    <property type="entry name" value="MlaB-like_STAS"/>
</dbReference>
<comment type="caution">
    <text evidence="3">The sequence shown here is derived from an EMBL/GenBank/DDBJ whole genome shotgun (WGS) entry which is preliminary data.</text>
</comment>
<dbReference type="InterPro" id="IPR002645">
    <property type="entry name" value="STAS_dom"/>
</dbReference>
<name>A0ABW6FSB7_9ACTN</name>
<reference evidence="3 4" key="1">
    <citation type="submission" date="2024-09" db="EMBL/GenBank/DDBJ databases">
        <title>The Natural Products Discovery Center: Release of the First 8490 Sequenced Strains for Exploring Actinobacteria Biosynthetic Diversity.</title>
        <authorList>
            <person name="Kalkreuter E."/>
            <person name="Kautsar S.A."/>
            <person name="Yang D."/>
            <person name="Bader C.D."/>
            <person name="Teijaro C.N."/>
            <person name="Fluegel L."/>
            <person name="Davis C.M."/>
            <person name="Simpson J.R."/>
            <person name="Lauterbach L."/>
            <person name="Steele A.D."/>
            <person name="Gui C."/>
            <person name="Meng S."/>
            <person name="Li G."/>
            <person name="Viehrig K."/>
            <person name="Ye F."/>
            <person name="Su P."/>
            <person name="Kiefer A.F."/>
            <person name="Nichols A."/>
            <person name="Cepeda A.J."/>
            <person name="Yan W."/>
            <person name="Fan B."/>
            <person name="Jiang Y."/>
            <person name="Adhikari A."/>
            <person name="Zheng C.-J."/>
            <person name="Schuster L."/>
            <person name="Cowan T.M."/>
            <person name="Smanski M.J."/>
            <person name="Chevrette M.G."/>
            <person name="De Carvalho L.P.S."/>
            <person name="Shen B."/>
        </authorList>
    </citation>
    <scope>NUCLEOTIDE SEQUENCE [LARGE SCALE GENOMIC DNA]</scope>
    <source>
        <strain evidence="3 4">NPDC058348</strain>
    </source>
</reference>
<evidence type="ECO:0000259" key="2">
    <source>
        <dbReference type="PROSITE" id="PS50801"/>
    </source>
</evidence>
<accession>A0ABW6FSB7</accession>
<dbReference type="Pfam" id="PF13466">
    <property type="entry name" value="STAS_2"/>
    <property type="match status" value="1"/>
</dbReference>
<evidence type="ECO:0000313" key="4">
    <source>
        <dbReference type="Proteomes" id="UP001598448"/>
    </source>
</evidence>
<keyword evidence="4" id="KW-1185">Reference proteome</keyword>
<protein>
    <submittedName>
        <fullName evidence="3">STAS domain-containing protein</fullName>
    </submittedName>
</protein>
<dbReference type="Proteomes" id="UP001598448">
    <property type="component" value="Unassembled WGS sequence"/>
</dbReference>
<sequence>MSEATRAAARVEVLPDRDGTRVVVCAGEFDIDSEGLARAALDAAHRDGITTTVVDLSGVSFADSSMLNALITAHNRQHVVLAGPLGEQVLRLLEISGTDAFFNIAADATGDGTRPAVEPRQAGEHGTVAGP</sequence>
<dbReference type="Gene3D" id="3.30.750.24">
    <property type="entry name" value="STAS domain"/>
    <property type="match status" value="1"/>
</dbReference>
<dbReference type="InterPro" id="IPR036513">
    <property type="entry name" value="STAS_dom_sf"/>
</dbReference>